<name>A0A939ITP4_9ALTE</name>
<accession>A0A939ITP4</accession>
<organism evidence="2 3">
    <name type="scientific">Bowmanella dokdonensis</name>
    <dbReference type="NCBI Taxonomy" id="751969"/>
    <lineage>
        <taxon>Bacteria</taxon>
        <taxon>Pseudomonadati</taxon>
        <taxon>Pseudomonadota</taxon>
        <taxon>Gammaproteobacteria</taxon>
        <taxon>Alteromonadales</taxon>
        <taxon>Alteromonadaceae</taxon>
        <taxon>Bowmanella</taxon>
    </lineage>
</organism>
<feature type="region of interest" description="Disordered" evidence="1">
    <location>
        <begin position="87"/>
        <end position="106"/>
    </location>
</feature>
<evidence type="ECO:0000313" key="2">
    <source>
        <dbReference type="EMBL" id="MBN7828002.1"/>
    </source>
</evidence>
<reference evidence="2" key="1">
    <citation type="submission" date="2021-03" db="EMBL/GenBank/DDBJ databases">
        <title>novel species isolated from a fishpond in China.</title>
        <authorList>
            <person name="Lu H."/>
            <person name="Cai Z."/>
        </authorList>
    </citation>
    <scope>NUCLEOTIDE SEQUENCE</scope>
    <source>
        <strain evidence="2">JCM 30855</strain>
    </source>
</reference>
<gene>
    <name evidence="2" type="ORF">J0A66_22470</name>
</gene>
<feature type="non-terminal residue" evidence="2">
    <location>
        <position position="106"/>
    </location>
</feature>
<protein>
    <submittedName>
        <fullName evidence="2">Uncharacterized protein</fullName>
    </submittedName>
</protein>
<proteinExistence type="predicted"/>
<feature type="region of interest" description="Disordered" evidence="1">
    <location>
        <begin position="1"/>
        <end position="49"/>
    </location>
</feature>
<feature type="non-terminal residue" evidence="2">
    <location>
        <position position="1"/>
    </location>
</feature>
<evidence type="ECO:0000256" key="1">
    <source>
        <dbReference type="SAM" id="MobiDB-lite"/>
    </source>
</evidence>
<sequence>ESTDAQDSEAESLQAQDERVGQDEQELDLEALLNEHLQDPEPPTPLAESEDDFLDIDALLNESVEAEEEPQTEKALNLDVDLDQYASVKDDEDRVDVDQDGGISAK</sequence>
<comment type="caution">
    <text evidence="2">The sequence shown here is derived from an EMBL/GenBank/DDBJ whole genome shotgun (WGS) entry which is preliminary data.</text>
</comment>
<dbReference type="Proteomes" id="UP000664654">
    <property type="component" value="Unassembled WGS sequence"/>
</dbReference>
<dbReference type="AlphaFoldDB" id="A0A939ITP4"/>
<evidence type="ECO:0000313" key="3">
    <source>
        <dbReference type="Proteomes" id="UP000664654"/>
    </source>
</evidence>
<feature type="compositionally biased region" description="Acidic residues" evidence="1">
    <location>
        <begin position="1"/>
        <end position="10"/>
    </location>
</feature>
<dbReference type="EMBL" id="JAFKCV010000258">
    <property type="protein sequence ID" value="MBN7828002.1"/>
    <property type="molecule type" value="Genomic_DNA"/>
</dbReference>
<keyword evidence="3" id="KW-1185">Reference proteome</keyword>